<comment type="caution">
    <text evidence="7">The sequence shown here is derived from an EMBL/GenBank/DDBJ whole genome shotgun (WGS) entry which is preliminary data.</text>
</comment>
<evidence type="ECO:0000256" key="3">
    <source>
        <dbReference type="ARBA" id="ARBA00023295"/>
    </source>
</evidence>
<evidence type="ECO:0000313" key="8">
    <source>
        <dbReference type="Proteomes" id="UP000245048"/>
    </source>
</evidence>
<dbReference type="Gene3D" id="2.150.10.10">
    <property type="entry name" value="Serralysin-like metalloprotease, C-terminal"/>
    <property type="match status" value="1"/>
</dbReference>
<evidence type="ECO:0000256" key="5">
    <source>
        <dbReference type="SAM" id="MobiDB-lite"/>
    </source>
</evidence>
<dbReference type="InterPro" id="IPR011049">
    <property type="entry name" value="Serralysin-like_metalloprot_C"/>
</dbReference>
<feature type="active site" description="Proton donor" evidence="4">
    <location>
        <position position="110"/>
    </location>
</feature>
<dbReference type="GO" id="GO:0005509">
    <property type="term" value="F:calcium ion binding"/>
    <property type="evidence" value="ECO:0007669"/>
    <property type="project" value="InterPro"/>
</dbReference>
<dbReference type="AlphaFoldDB" id="A0A2U1V673"/>
<dbReference type="PROSITE" id="PS51764">
    <property type="entry name" value="GH26"/>
    <property type="match status" value="1"/>
</dbReference>
<dbReference type="InterPro" id="IPR022790">
    <property type="entry name" value="GH26_dom"/>
</dbReference>
<feature type="compositionally biased region" description="Low complexity" evidence="5">
    <location>
        <begin position="313"/>
        <end position="330"/>
    </location>
</feature>
<dbReference type="GO" id="GO:0016985">
    <property type="term" value="F:mannan endo-1,4-beta-mannosidase activity"/>
    <property type="evidence" value="ECO:0007669"/>
    <property type="project" value="InterPro"/>
</dbReference>
<feature type="domain" description="GH26" evidence="6">
    <location>
        <begin position="1"/>
        <end position="284"/>
    </location>
</feature>
<gene>
    <name evidence="7" type="ORF">CR165_05545</name>
</gene>
<keyword evidence="8" id="KW-1185">Reference proteome</keyword>
<name>A0A2U1V673_9PROT</name>
<reference evidence="8" key="1">
    <citation type="submission" date="2017-10" db="EMBL/GenBank/DDBJ databases">
        <authorList>
            <person name="Toshchakov S.V."/>
            <person name="Goeva M.A."/>
        </authorList>
    </citation>
    <scope>NUCLEOTIDE SEQUENCE [LARGE SCALE GENOMIC DNA]</scope>
    <source>
        <strain evidence="8">JR1/69-1-13</strain>
    </source>
</reference>
<dbReference type="Gene3D" id="3.20.20.80">
    <property type="entry name" value="Glycosidases"/>
    <property type="match status" value="1"/>
</dbReference>
<dbReference type="InterPro" id="IPR017853">
    <property type="entry name" value="GH"/>
</dbReference>
<evidence type="ECO:0000256" key="1">
    <source>
        <dbReference type="ARBA" id="ARBA00007754"/>
    </source>
</evidence>
<organism evidence="7 8">
    <name type="scientific">Teichococcus aestuarii</name>
    <dbReference type="NCBI Taxonomy" id="568898"/>
    <lineage>
        <taxon>Bacteria</taxon>
        <taxon>Pseudomonadati</taxon>
        <taxon>Pseudomonadota</taxon>
        <taxon>Alphaproteobacteria</taxon>
        <taxon>Acetobacterales</taxon>
        <taxon>Roseomonadaceae</taxon>
        <taxon>Roseomonas</taxon>
    </lineage>
</organism>
<evidence type="ECO:0000256" key="2">
    <source>
        <dbReference type="ARBA" id="ARBA00022801"/>
    </source>
</evidence>
<dbReference type="RefSeq" id="WP_109515991.1">
    <property type="nucleotide sequence ID" value="NZ_PDOA01000003.1"/>
</dbReference>
<dbReference type="Pfam" id="PF02156">
    <property type="entry name" value="Glyco_hydro_26"/>
    <property type="match status" value="1"/>
</dbReference>
<dbReference type="GO" id="GO:0006080">
    <property type="term" value="P:substituted mannan metabolic process"/>
    <property type="evidence" value="ECO:0007669"/>
    <property type="project" value="InterPro"/>
</dbReference>
<dbReference type="PRINTS" id="PR00313">
    <property type="entry name" value="CABNDNGRPT"/>
</dbReference>
<evidence type="ECO:0000313" key="7">
    <source>
        <dbReference type="EMBL" id="PWC29417.1"/>
    </source>
</evidence>
<comment type="similarity">
    <text evidence="1 4">Belongs to the glycosyl hydrolase 26 family.</text>
</comment>
<feature type="region of interest" description="Disordered" evidence="5">
    <location>
        <begin position="280"/>
        <end position="342"/>
    </location>
</feature>
<accession>A0A2U1V673</accession>
<proteinExistence type="inferred from homology"/>
<dbReference type="PANTHER" id="PTHR40079:SF4">
    <property type="entry name" value="GH26 DOMAIN-CONTAINING PROTEIN-RELATED"/>
    <property type="match status" value="1"/>
</dbReference>
<dbReference type="SUPFAM" id="SSF51120">
    <property type="entry name" value="beta-Roll"/>
    <property type="match status" value="1"/>
</dbReference>
<dbReference type="SUPFAM" id="SSF51445">
    <property type="entry name" value="(Trans)glycosidases"/>
    <property type="match status" value="1"/>
</dbReference>
<dbReference type="Proteomes" id="UP000245048">
    <property type="component" value="Unassembled WGS sequence"/>
</dbReference>
<feature type="active site" description="Nucleophile" evidence="4">
    <location>
        <position position="220"/>
    </location>
</feature>
<dbReference type="InterPro" id="IPR000805">
    <property type="entry name" value="Glyco_hydro_26"/>
</dbReference>
<dbReference type="PANTHER" id="PTHR40079">
    <property type="entry name" value="MANNAN ENDO-1,4-BETA-MANNOSIDASE E-RELATED"/>
    <property type="match status" value="1"/>
</dbReference>
<evidence type="ECO:0000259" key="6">
    <source>
        <dbReference type="PROSITE" id="PS51764"/>
    </source>
</evidence>
<evidence type="ECO:0000256" key="4">
    <source>
        <dbReference type="PROSITE-ProRule" id="PRU01100"/>
    </source>
</evidence>
<keyword evidence="3 4" id="KW-0326">Glycosidase</keyword>
<protein>
    <recommendedName>
        <fullName evidence="6">GH26 domain-containing protein</fullName>
    </recommendedName>
</protein>
<dbReference type="OrthoDB" id="9816550at2"/>
<keyword evidence="2 4" id="KW-0378">Hydrolase</keyword>
<dbReference type="EMBL" id="PDOA01000003">
    <property type="protein sequence ID" value="PWC29417.1"/>
    <property type="molecule type" value="Genomic_DNA"/>
</dbReference>
<sequence>MTLLGVYVGNEPSQLNNFEKWLGRDVDVVHAVVGGANWKDFTNSAEWMAERLWNNAGRDPFWSVPLITYDGATLEKAASGQYNQYYREVAQTLAGAQSGNDPIYVRTGWEFNGGWFPWSAIGKEEAFKEAFREFVDTFRSVSDRFKFEWNVNESYGGMDPSRAYPGDGYVDIVGMDFYWNTQFADRDPAKAWNNVVNQKYGLKWHQDFADAHGKPTAYSEWGVMTDAASPFVKAAKAWFDSHDVVYHAYWDSNSSFPGKISDNSDPTTGATFRSMFSGKTVDQPEWNDKPDQPVPEAPADSPDADSPDEGNTAGNDGEAAPGGAAASDAPTRQAWGTRGQDTWFGTDANDKYFSLGGGDAMHGGKGDDTYEVSSAGDRAIEKAGEGVDSVLTWLSAYTLPEHVENLTFFGTGWSQGTGNWLDNIIIGNDSQNRLNGAGGNDILTGGGGRDVFIIGKGEGHDTITDFRRGEDRLELKNFGSDVSLWNEGSTWSIRAQDGSVTKLTLDGVSSLSGSDYYLA</sequence>